<evidence type="ECO:0000313" key="2">
    <source>
        <dbReference type="EMBL" id="GAA0751517.1"/>
    </source>
</evidence>
<dbReference type="InterPro" id="IPR001173">
    <property type="entry name" value="Glyco_trans_2-like"/>
</dbReference>
<accession>A0ABN1K0V1</accession>
<dbReference type="PANTHER" id="PTHR43685:SF2">
    <property type="entry name" value="GLYCOSYLTRANSFERASE 2-LIKE DOMAIN-CONTAINING PROTEIN"/>
    <property type="match status" value="1"/>
</dbReference>
<reference evidence="2 3" key="1">
    <citation type="journal article" date="2019" name="Int. J. Syst. Evol. Microbiol.">
        <title>The Global Catalogue of Microorganisms (GCM) 10K type strain sequencing project: providing services to taxonomists for standard genome sequencing and annotation.</title>
        <authorList>
            <consortium name="The Broad Institute Genomics Platform"/>
            <consortium name="The Broad Institute Genome Sequencing Center for Infectious Disease"/>
            <person name="Wu L."/>
            <person name="Ma J."/>
        </authorList>
    </citation>
    <scope>NUCLEOTIDE SEQUENCE [LARGE SCALE GENOMIC DNA]</scope>
    <source>
        <strain evidence="2 3">JCM 15503</strain>
    </source>
</reference>
<dbReference type="Gene3D" id="3.90.550.10">
    <property type="entry name" value="Spore Coat Polysaccharide Biosynthesis Protein SpsA, Chain A"/>
    <property type="match status" value="1"/>
</dbReference>
<proteinExistence type="predicted"/>
<evidence type="ECO:0000259" key="1">
    <source>
        <dbReference type="Pfam" id="PF00535"/>
    </source>
</evidence>
<dbReference type="InterPro" id="IPR050834">
    <property type="entry name" value="Glycosyltransf_2"/>
</dbReference>
<sequence>MMSPASQPRVLVLLAARNGASSIERQIGTVLAQSGVAVRVLVRDDGSSDDTRDRVRAFGERDPRVALLDEHSPSGSAGANFFRLVAAADPGEADLVAFCDQDDEWFHDKLQRAAQALSRAGADGYSAATLARWPDGRERPLVQNLRARAADYLFEGAGQGCTFVATVSLFARLRAAITQAPDLLPTLHYHDWVLYALARSAGLRWVIDPWLSMVYHQHSANDTGARSSLGGVSRRIAQIRSGWYRAQVDAVTAFVLRAHPGDVQAMRWRTLRRPGLFAAWRRLGFVLCHGRRRPLDRLIQALAVVAGRL</sequence>
<dbReference type="Pfam" id="PF00535">
    <property type="entry name" value="Glycos_transf_2"/>
    <property type="match status" value="1"/>
</dbReference>
<feature type="domain" description="Glycosyltransferase 2-like" evidence="1">
    <location>
        <begin position="12"/>
        <end position="144"/>
    </location>
</feature>
<dbReference type="SUPFAM" id="SSF53448">
    <property type="entry name" value="Nucleotide-diphospho-sugar transferases"/>
    <property type="match status" value="1"/>
</dbReference>
<name>A0ABN1K0V1_9BURK</name>
<dbReference type="InterPro" id="IPR029044">
    <property type="entry name" value="Nucleotide-diphossugar_trans"/>
</dbReference>
<organism evidence="2 3">
    <name type="scientific">Ideonella azotifigens</name>
    <dbReference type="NCBI Taxonomy" id="513160"/>
    <lineage>
        <taxon>Bacteria</taxon>
        <taxon>Pseudomonadati</taxon>
        <taxon>Pseudomonadota</taxon>
        <taxon>Betaproteobacteria</taxon>
        <taxon>Burkholderiales</taxon>
        <taxon>Sphaerotilaceae</taxon>
        <taxon>Ideonella</taxon>
    </lineage>
</organism>
<dbReference type="Proteomes" id="UP001500279">
    <property type="component" value="Unassembled WGS sequence"/>
</dbReference>
<evidence type="ECO:0000313" key="3">
    <source>
        <dbReference type="Proteomes" id="UP001500279"/>
    </source>
</evidence>
<comment type="caution">
    <text evidence="2">The sequence shown here is derived from an EMBL/GenBank/DDBJ whole genome shotgun (WGS) entry which is preliminary data.</text>
</comment>
<protein>
    <submittedName>
        <fullName evidence="2">Glycosyltransferase family 2 protein</fullName>
    </submittedName>
</protein>
<gene>
    <name evidence="2" type="ORF">GCM10009107_24330</name>
</gene>
<keyword evidence="3" id="KW-1185">Reference proteome</keyword>
<dbReference type="EMBL" id="BAAAEW010000014">
    <property type="protein sequence ID" value="GAA0751517.1"/>
    <property type="molecule type" value="Genomic_DNA"/>
</dbReference>
<dbReference type="PANTHER" id="PTHR43685">
    <property type="entry name" value="GLYCOSYLTRANSFERASE"/>
    <property type="match status" value="1"/>
</dbReference>